<name>A0A8E0VKP2_9TREM</name>
<gene>
    <name evidence="4" type="ORF">FBUS_10647</name>
</gene>
<evidence type="ECO:0000259" key="3">
    <source>
        <dbReference type="Pfam" id="PF00443"/>
    </source>
</evidence>
<proteinExistence type="predicted"/>
<dbReference type="EC" id="3.4.19.12" evidence="2"/>
<reference evidence="4" key="1">
    <citation type="submission" date="2019-05" db="EMBL/GenBank/DDBJ databases">
        <title>Annotation for the trematode Fasciolopsis buski.</title>
        <authorList>
            <person name="Choi Y.-J."/>
        </authorList>
    </citation>
    <scope>NUCLEOTIDE SEQUENCE</scope>
    <source>
        <strain evidence="4">HT</strain>
        <tissue evidence="4">Whole worm</tissue>
    </source>
</reference>
<evidence type="ECO:0000256" key="1">
    <source>
        <dbReference type="ARBA" id="ARBA00000707"/>
    </source>
</evidence>
<dbReference type="EMBL" id="LUCM01004879">
    <property type="protein sequence ID" value="KAA0193666.1"/>
    <property type="molecule type" value="Genomic_DNA"/>
</dbReference>
<dbReference type="SUPFAM" id="SSF54001">
    <property type="entry name" value="Cysteine proteinases"/>
    <property type="match status" value="1"/>
</dbReference>
<dbReference type="PANTHER" id="PTHR21646:SF86">
    <property type="entry name" value="UBIQUITIN CARBOXYL-TERMINAL HYDROLASE"/>
    <property type="match status" value="1"/>
</dbReference>
<comment type="catalytic activity">
    <reaction evidence="1">
        <text>Thiol-dependent hydrolysis of ester, thioester, amide, peptide and isopeptide bonds formed by the C-terminal Gly of ubiquitin (a 76-residue protein attached to proteins as an intracellular targeting signal).</text>
        <dbReference type="EC" id="3.4.19.12"/>
    </reaction>
</comment>
<feature type="domain" description="Peptidase C19 ubiquitin carboxyl-terminal hydrolase" evidence="3">
    <location>
        <begin position="35"/>
        <end position="158"/>
    </location>
</feature>
<protein>
    <recommendedName>
        <fullName evidence="2">ubiquitinyl hydrolase 1</fullName>
        <ecNumber evidence="2">3.4.19.12</ecNumber>
    </recommendedName>
</protein>
<dbReference type="Gene3D" id="3.90.70.10">
    <property type="entry name" value="Cysteine proteinases"/>
    <property type="match status" value="1"/>
</dbReference>
<dbReference type="InterPro" id="IPR038765">
    <property type="entry name" value="Papain-like_cys_pep_sf"/>
</dbReference>
<evidence type="ECO:0000313" key="4">
    <source>
        <dbReference type="EMBL" id="KAA0193666.1"/>
    </source>
</evidence>
<organism evidence="4 5">
    <name type="scientific">Fasciolopsis buskii</name>
    <dbReference type="NCBI Taxonomy" id="27845"/>
    <lineage>
        <taxon>Eukaryota</taxon>
        <taxon>Metazoa</taxon>
        <taxon>Spiralia</taxon>
        <taxon>Lophotrochozoa</taxon>
        <taxon>Platyhelminthes</taxon>
        <taxon>Trematoda</taxon>
        <taxon>Digenea</taxon>
        <taxon>Plagiorchiida</taxon>
        <taxon>Echinostomata</taxon>
        <taxon>Echinostomatoidea</taxon>
        <taxon>Fasciolidae</taxon>
        <taxon>Fasciolopsis</taxon>
    </lineage>
</organism>
<dbReference type="OrthoDB" id="73004at2759"/>
<evidence type="ECO:0000256" key="2">
    <source>
        <dbReference type="ARBA" id="ARBA00012759"/>
    </source>
</evidence>
<dbReference type="GO" id="GO:0004843">
    <property type="term" value="F:cysteine-type deubiquitinase activity"/>
    <property type="evidence" value="ECO:0007669"/>
    <property type="project" value="UniProtKB-EC"/>
</dbReference>
<sequence>RSWFEKSRQHLFYECRTSKHFKLVGDSIVIDNFFSPHLTEFLLQCPALLGEAKPRLATHYYNFLAQLWLPPGCTHSVPIPILREVQSLHPMFMGYGQHDAQEFLRVFLNRLHDELKVATGPGSCANPKGLKAESGDTGSTDSGFASSATSISCACDRSVQQGKTKQKKNRQKHDVCDKQRICHTCTRTVTANSTFLEFRK</sequence>
<dbReference type="Pfam" id="PF00443">
    <property type="entry name" value="UCH"/>
    <property type="match status" value="1"/>
</dbReference>
<dbReference type="InterPro" id="IPR050185">
    <property type="entry name" value="Ub_carboxyl-term_hydrolase"/>
</dbReference>
<keyword evidence="5" id="KW-1185">Reference proteome</keyword>
<dbReference type="Proteomes" id="UP000728185">
    <property type="component" value="Unassembled WGS sequence"/>
</dbReference>
<dbReference type="GO" id="GO:0016579">
    <property type="term" value="P:protein deubiquitination"/>
    <property type="evidence" value="ECO:0007669"/>
    <property type="project" value="InterPro"/>
</dbReference>
<dbReference type="AlphaFoldDB" id="A0A8E0VKP2"/>
<accession>A0A8E0VKP2</accession>
<feature type="non-terminal residue" evidence="4">
    <location>
        <position position="1"/>
    </location>
</feature>
<dbReference type="InterPro" id="IPR001394">
    <property type="entry name" value="Peptidase_C19_UCH"/>
</dbReference>
<evidence type="ECO:0000313" key="5">
    <source>
        <dbReference type="Proteomes" id="UP000728185"/>
    </source>
</evidence>
<comment type="caution">
    <text evidence="4">The sequence shown here is derived from an EMBL/GenBank/DDBJ whole genome shotgun (WGS) entry which is preliminary data.</text>
</comment>
<dbReference type="PANTHER" id="PTHR21646">
    <property type="entry name" value="UBIQUITIN CARBOXYL-TERMINAL HYDROLASE"/>
    <property type="match status" value="1"/>
</dbReference>